<protein>
    <submittedName>
        <fullName evidence="7">YitT family protein</fullName>
    </submittedName>
</protein>
<keyword evidence="5 6" id="KW-0472">Membrane</keyword>
<evidence type="ECO:0000256" key="3">
    <source>
        <dbReference type="ARBA" id="ARBA00022692"/>
    </source>
</evidence>
<keyword evidence="4 6" id="KW-1133">Transmembrane helix</keyword>
<organism evidence="7 8">
    <name type="scientific">Candidatus Cohnella colombiensis</name>
    <dbReference type="NCBI Taxonomy" id="3121368"/>
    <lineage>
        <taxon>Bacteria</taxon>
        <taxon>Bacillati</taxon>
        <taxon>Bacillota</taxon>
        <taxon>Bacilli</taxon>
        <taxon>Bacillales</taxon>
        <taxon>Paenibacillaceae</taxon>
        <taxon>Cohnella</taxon>
    </lineage>
</organism>
<keyword evidence="8" id="KW-1185">Reference proteome</keyword>
<dbReference type="PANTHER" id="PTHR33545:SF5">
    <property type="entry name" value="UPF0750 MEMBRANE PROTEIN YITT"/>
    <property type="match status" value="1"/>
</dbReference>
<dbReference type="AlphaFoldDB" id="A0AA95EZI7"/>
<dbReference type="Proteomes" id="UP001178662">
    <property type="component" value="Chromosome"/>
</dbReference>
<comment type="subcellular location">
    <subcellularLocation>
        <location evidence="1">Cell membrane</location>
        <topology evidence="1">Multi-pass membrane protein</topology>
    </subcellularLocation>
</comment>
<feature type="transmembrane region" description="Helical" evidence="6">
    <location>
        <begin position="7"/>
        <end position="28"/>
    </location>
</feature>
<dbReference type="EMBL" id="CP119317">
    <property type="protein sequence ID" value="WEK56400.1"/>
    <property type="molecule type" value="Genomic_DNA"/>
</dbReference>
<evidence type="ECO:0000256" key="1">
    <source>
        <dbReference type="ARBA" id="ARBA00004651"/>
    </source>
</evidence>
<keyword evidence="2" id="KW-1003">Cell membrane</keyword>
<feature type="transmembrane region" description="Helical" evidence="6">
    <location>
        <begin position="142"/>
        <end position="164"/>
    </location>
</feature>
<dbReference type="InterPro" id="IPR051461">
    <property type="entry name" value="UPF0750_membrane"/>
</dbReference>
<dbReference type="InterPro" id="IPR003740">
    <property type="entry name" value="YitT"/>
</dbReference>
<gene>
    <name evidence="7" type="ORF">P0Y55_14755</name>
</gene>
<feature type="transmembrane region" description="Helical" evidence="6">
    <location>
        <begin position="170"/>
        <end position="189"/>
    </location>
</feature>
<evidence type="ECO:0000313" key="8">
    <source>
        <dbReference type="Proteomes" id="UP001178662"/>
    </source>
</evidence>
<feature type="transmembrane region" description="Helical" evidence="6">
    <location>
        <begin position="72"/>
        <end position="92"/>
    </location>
</feature>
<dbReference type="GO" id="GO:0005886">
    <property type="term" value="C:plasma membrane"/>
    <property type="evidence" value="ECO:0007669"/>
    <property type="project" value="UniProtKB-SubCell"/>
</dbReference>
<reference evidence="7" key="1">
    <citation type="submission" date="2023-03" db="EMBL/GenBank/DDBJ databases">
        <title>Andean soil-derived lignocellulolytic bacterial consortium as a source of novel taxa and putative plastic-active enzymes.</title>
        <authorList>
            <person name="Diaz-Garcia L."/>
            <person name="Chuvochina M."/>
            <person name="Feuerriegel G."/>
            <person name="Bunk B."/>
            <person name="Sproer C."/>
            <person name="Streit W.R."/>
            <person name="Rodriguez L.M."/>
            <person name="Overmann J."/>
            <person name="Jimenez D.J."/>
        </authorList>
    </citation>
    <scope>NUCLEOTIDE SEQUENCE</scope>
    <source>
        <strain evidence="7">MAG 2441</strain>
    </source>
</reference>
<dbReference type="PANTHER" id="PTHR33545">
    <property type="entry name" value="UPF0750 MEMBRANE PROTEIN YITT-RELATED"/>
    <property type="match status" value="1"/>
</dbReference>
<sequence>MPYRWFAVLFGCSMIAIGIDFFLLPIKVLDGGMIGVALIVKYVFNTKVGLTLIVCSIPIFILTWIKDRSVFFNSLLGLLTLALAIDLLDSYTPPFVSLVKEYPFISAILGGLLSGGGFGMLLRHQASTGGIDLLAKLIATPLKMNVGIIILITDFIIVILGGILFSANTFFLTIAAISTGGVTTSLCTINGTRY</sequence>
<evidence type="ECO:0000313" key="7">
    <source>
        <dbReference type="EMBL" id="WEK56400.1"/>
    </source>
</evidence>
<proteinExistence type="predicted"/>
<feature type="transmembrane region" description="Helical" evidence="6">
    <location>
        <begin position="48"/>
        <end position="65"/>
    </location>
</feature>
<evidence type="ECO:0000256" key="2">
    <source>
        <dbReference type="ARBA" id="ARBA00022475"/>
    </source>
</evidence>
<evidence type="ECO:0000256" key="5">
    <source>
        <dbReference type="ARBA" id="ARBA00023136"/>
    </source>
</evidence>
<name>A0AA95EZI7_9BACL</name>
<keyword evidence="3 6" id="KW-0812">Transmembrane</keyword>
<feature type="transmembrane region" description="Helical" evidence="6">
    <location>
        <begin position="104"/>
        <end position="122"/>
    </location>
</feature>
<evidence type="ECO:0000256" key="4">
    <source>
        <dbReference type="ARBA" id="ARBA00022989"/>
    </source>
</evidence>
<accession>A0AA95EZI7</accession>
<evidence type="ECO:0000256" key="6">
    <source>
        <dbReference type="SAM" id="Phobius"/>
    </source>
</evidence>
<dbReference type="Pfam" id="PF02588">
    <property type="entry name" value="YitT_membrane"/>
    <property type="match status" value="1"/>
</dbReference>